<feature type="compositionally biased region" description="Polar residues" evidence="1">
    <location>
        <begin position="593"/>
        <end position="606"/>
    </location>
</feature>
<feature type="compositionally biased region" description="Basic and acidic residues" evidence="1">
    <location>
        <begin position="712"/>
        <end position="722"/>
    </location>
</feature>
<feature type="compositionally biased region" description="Polar residues" evidence="1">
    <location>
        <begin position="647"/>
        <end position="660"/>
    </location>
</feature>
<keyword evidence="3" id="KW-1185">Reference proteome</keyword>
<feature type="region of interest" description="Disordered" evidence="1">
    <location>
        <begin position="76"/>
        <end position="110"/>
    </location>
</feature>
<evidence type="ECO:0000313" key="3">
    <source>
        <dbReference type="Proteomes" id="UP000243081"/>
    </source>
</evidence>
<dbReference type="EMBL" id="LUKN01003157">
    <property type="protein sequence ID" value="OAQ97912.1"/>
    <property type="molecule type" value="Genomic_DNA"/>
</dbReference>
<dbReference type="OMA" id="SDSLECH"/>
<feature type="region of interest" description="Disordered" evidence="1">
    <location>
        <begin position="206"/>
        <end position="355"/>
    </location>
</feature>
<organism evidence="2 3">
    <name type="scientific">Cordyceps confragosa</name>
    <name type="common">Lecanicillium lecanii</name>
    <dbReference type="NCBI Taxonomy" id="2714763"/>
    <lineage>
        <taxon>Eukaryota</taxon>
        <taxon>Fungi</taxon>
        <taxon>Dikarya</taxon>
        <taxon>Ascomycota</taxon>
        <taxon>Pezizomycotina</taxon>
        <taxon>Sordariomycetes</taxon>
        <taxon>Hypocreomycetidae</taxon>
        <taxon>Hypocreales</taxon>
        <taxon>Cordycipitaceae</taxon>
        <taxon>Akanthomyces</taxon>
    </lineage>
</organism>
<gene>
    <name evidence="2" type="ORF">LLEC1_04494</name>
</gene>
<accession>A0A179I6P8</accession>
<evidence type="ECO:0000313" key="2">
    <source>
        <dbReference type="EMBL" id="OAQ97912.1"/>
    </source>
</evidence>
<proteinExistence type="predicted"/>
<feature type="region of interest" description="Disordered" evidence="1">
    <location>
        <begin position="886"/>
        <end position="921"/>
    </location>
</feature>
<name>A0A179I6P8_CORDF</name>
<feature type="compositionally biased region" description="Polar residues" evidence="1">
    <location>
        <begin position="745"/>
        <end position="760"/>
    </location>
</feature>
<feature type="region of interest" description="Disordered" evidence="1">
    <location>
        <begin position="988"/>
        <end position="1007"/>
    </location>
</feature>
<dbReference type="Proteomes" id="UP000243081">
    <property type="component" value="Unassembled WGS sequence"/>
</dbReference>
<protein>
    <recommendedName>
        <fullName evidence="4">Protamine P1</fullName>
    </recommendedName>
</protein>
<feature type="compositionally biased region" description="Acidic residues" evidence="1">
    <location>
        <begin position="442"/>
        <end position="460"/>
    </location>
</feature>
<feature type="region of interest" description="Disordered" evidence="1">
    <location>
        <begin position="647"/>
        <end position="825"/>
    </location>
</feature>
<evidence type="ECO:0008006" key="4">
    <source>
        <dbReference type="Google" id="ProtNLM"/>
    </source>
</evidence>
<reference evidence="2 3" key="1">
    <citation type="submission" date="2016-03" db="EMBL/GenBank/DDBJ databases">
        <title>Fine-scale spatial genetic structure of a fungal parasite of coffee scale insects.</title>
        <authorList>
            <person name="Jackson D."/>
            <person name="Zemenick K.A."/>
            <person name="Malloure B."/>
            <person name="Quandt C.A."/>
            <person name="James T.Y."/>
        </authorList>
    </citation>
    <scope>NUCLEOTIDE SEQUENCE [LARGE SCALE GENOMIC DNA]</scope>
    <source>
        <strain evidence="2 3">UM487</strain>
    </source>
</reference>
<evidence type="ECO:0000256" key="1">
    <source>
        <dbReference type="SAM" id="MobiDB-lite"/>
    </source>
</evidence>
<dbReference type="AlphaFoldDB" id="A0A179I6P8"/>
<feature type="compositionally biased region" description="Polar residues" evidence="1">
    <location>
        <begin position="283"/>
        <end position="301"/>
    </location>
</feature>
<feature type="region of interest" description="Disordered" evidence="1">
    <location>
        <begin position="408"/>
        <end position="466"/>
    </location>
</feature>
<feature type="compositionally biased region" description="Low complexity" evidence="1">
    <location>
        <begin position="807"/>
        <end position="821"/>
    </location>
</feature>
<comment type="caution">
    <text evidence="2">The sequence shown here is derived from an EMBL/GenBank/DDBJ whole genome shotgun (WGS) entry which is preliminary data.</text>
</comment>
<feature type="compositionally biased region" description="Polar residues" evidence="1">
    <location>
        <begin position="700"/>
        <end position="710"/>
    </location>
</feature>
<feature type="region of interest" description="Disordered" evidence="1">
    <location>
        <begin position="496"/>
        <end position="623"/>
    </location>
</feature>
<sequence>MSPRAPRSNRPLVDTVYCEAQCPDEDVYYFGSDDDQYESSRERKRRYELAGQHFLSGSAPRLFSASLRGPFESSRGWKNPWASKTRPTRITQPPEPQTSCSTKAPTTAKATKRRVKYLPAQTRLDRSECHLPSPQSLKTASLSADSHPFLEDEELQAVQAWRHTIHSTESDAVQQLSPSAINVISPLKRKASHNWLKTVPEKRTRIGSTENVASDRPERHISALPDIPMLGAEQPNPATNDRLESKARFSPKNSTNQLISPPKRSLAARDTARSPILTESKPSDQPSQEQQGAATLSSPVSLRNIKQEKSHIRPSPLKFKVKAHATSDASQRHDAPSPKTTGNHYTAGHSVVQEPYRVPDDEDFVFDIAMAPLSDFSEGEEDDTSQELEHVTKAALEDLQPSVLNEQTGAETDGASDSDLTELSGSPQLSDADESAAASEAEYTDESAEASEAEYAEGLDEMQTGSSEVLDIAETKMIDLEASSECMMTTDKIQVEQTAEVEESSDWEGLSSAEDASEMNKTADASGDHDMPGVATSHSILEETTGLLANESHDTSGSDISRLPQQDAVEPVAGPNTADHVPNPAVAEEESEQSGLCVTETSTSSVAEPVVPRSPKVKQETSEFSLREMFRNLVPATSWAQLTHLTSGLPQSTMQENTAPATMEDHVLPSVEDVNSESNSRDEHDGAPVVGELGSEAEEQLTSFYTSASSAKDGDETCRHSPPEQGSPPASEKPAMPQHQPVAEDSTSITALEQNQTTLSDKSKAKKGTVNPAAVAGVPQESHSPSGREITPTPCSTIYERRPPVDTPATPVTAKTPSPVSKANCSEPRFAFKSFAAFTTPSPERLRVRKRRTLTGSSLRHARLKSILSSGHADSALRTSNRVSWLLPGDQNTEGSHPEGKADVSHNAPSSPPPRTPLADLPTAANEKFAKHFSSVVKRTDGLRQRFHVAADTDRGVGSQILSSRTPSAVAKSKSTVSGAMECSVSAAAANSDAENQSSGPREATLSVEPMDMVEDMVREMGDFWQAWDVDAELSAAKKAQAAADVSASQSRNDAWR</sequence>
<dbReference type="OrthoDB" id="5419922at2759"/>